<dbReference type="InParanoid" id="A0A1B1YSF8"/>
<comment type="cofactor">
    <cofactor evidence="1">
        <name>Fe(2+)</name>
        <dbReference type="ChEBI" id="CHEBI:29033"/>
    </cofactor>
</comment>
<proteinExistence type="predicted"/>
<dbReference type="EMBL" id="CP014671">
    <property type="protein sequence ID" value="ANX03744.1"/>
    <property type="molecule type" value="Genomic_DNA"/>
</dbReference>
<dbReference type="InterPro" id="IPR042098">
    <property type="entry name" value="TauD-like_sf"/>
</dbReference>
<dbReference type="Proteomes" id="UP000092952">
    <property type="component" value="Chromosome"/>
</dbReference>
<dbReference type="GO" id="GO:0017000">
    <property type="term" value="P:antibiotic biosynthetic process"/>
    <property type="evidence" value="ECO:0007669"/>
    <property type="project" value="UniProtKB-KW"/>
</dbReference>
<keyword evidence="2" id="KW-0560">Oxidoreductase</keyword>
<evidence type="ECO:0000259" key="4">
    <source>
        <dbReference type="Pfam" id="PF02668"/>
    </source>
</evidence>
<dbReference type="AlphaFoldDB" id="A0A1B1YSF8"/>
<sequence>MSLHRPVTGACVWRGTDYRDPADWVYTLSGEALADIDRAVRRVRDGGLSLDEVTPEVFDLPALAGDLRHMADILHRGRGFVRLQGIDRARYSDDELGIILWGLGSHLGVVVSQSQRGDRLGHVQDRGEVGRYYGIGGPIEVHMDPVDVTGLMCLTPAMQGGATPLMSSFAVHNAILAERPDLIEPLYRGFHYGSETVIKSDQPAVTGHRIPVFSFLTGEPDCFFLPAAIRGPNGEPREALPAIEQEAIACLQAVAGRPEMKIDMVIDPATVQFVNNRVLLHARADYRDWPQGDRKRHLLRMWLMMPGWPKRPPEVQMLRSTDRAGGGIAKAEA</sequence>
<dbReference type="Gene3D" id="3.60.130.10">
    <property type="entry name" value="Clavaminate synthase-like"/>
    <property type="match status" value="1"/>
</dbReference>
<gene>
    <name evidence="5" type="ORF">PG2T_05745</name>
</gene>
<organism evidence="5 6">
    <name type="scientific">Immundisolibacter cernigliae</name>
    <dbReference type="NCBI Taxonomy" id="1810504"/>
    <lineage>
        <taxon>Bacteria</taxon>
        <taxon>Pseudomonadati</taxon>
        <taxon>Pseudomonadota</taxon>
        <taxon>Gammaproteobacteria</taxon>
        <taxon>Immundisolibacterales</taxon>
        <taxon>Immundisolibacteraceae</taxon>
        <taxon>Immundisolibacter</taxon>
    </lineage>
</organism>
<dbReference type="STRING" id="1810504.PG2T_05745"/>
<dbReference type="RefSeq" id="WP_068803354.1">
    <property type="nucleotide sequence ID" value="NZ_CP014671.1"/>
</dbReference>
<dbReference type="GO" id="GO:0016706">
    <property type="term" value="F:2-oxoglutarate-dependent dioxygenase activity"/>
    <property type="evidence" value="ECO:0007669"/>
    <property type="project" value="UniProtKB-ARBA"/>
</dbReference>
<evidence type="ECO:0000256" key="1">
    <source>
        <dbReference type="ARBA" id="ARBA00001954"/>
    </source>
</evidence>
<dbReference type="OrthoDB" id="753054at2"/>
<evidence type="ECO:0000313" key="6">
    <source>
        <dbReference type="Proteomes" id="UP000092952"/>
    </source>
</evidence>
<dbReference type="Pfam" id="PF02668">
    <property type="entry name" value="TauD"/>
    <property type="match status" value="1"/>
</dbReference>
<evidence type="ECO:0000256" key="3">
    <source>
        <dbReference type="ARBA" id="ARBA00023194"/>
    </source>
</evidence>
<feature type="domain" description="TauD/TfdA-like" evidence="4">
    <location>
        <begin position="54"/>
        <end position="302"/>
    </location>
</feature>
<evidence type="ECO:0000256" key="2">
    <source>
        <dbReference type="ARBA" id="ARBA00023002"/>
    </source>
</evidence>
<protein>
    <recommendedName>
        <fullName evidence="4">TauD/TfdA-like domain-containing protein</fullName>
    </recommendedName>
</protein>
<name>A0A1B1YSF8_9GAMM</name>
<dbReference type="KEGG" id="gbi:PG2T_05745"/>
<accession>A0A1B1YSF8</accession>
<reference evidence="6" key="1">
    <citation type="submission" date="2016-03" db="EMBL/GenBank/DDBJ databases">
        <title>Complete genome sequence of Solimmundus cernigliae, representing a novel lineage of polycyclic aromatic hydrocarbon degraders within the Gammaproteobacteria.</title>
        <authorList>
            <person name="Singleton D.R."/>
            <person name="Dickey A.N."/>
            <person name="Scholl E.H."/>
            <person name="Wright F.A."/>
            <person name="Aitken M.D."/>
        </authorList>
    </citation>
    <scope>NUCLEOTIDE SEQUENCE [LARGE SCALE GENOMIC DNA]</scope>
    <source>
        <strain evidence="6">TR3.2</strain>
    </source>
</reference>
<evidence type="ECO:0000313" key="5">
    <source>
        <dbReference type="EMBL" id="ANX03744.1"/>
    </source>
</evidence>
<keyword evidence="3" id="KW-0045">Antibiotic biosynthesis</keyword>
<dbReference type="PANTHER" id="PTHR10696">
    <property type="entry name" value="GAMMA-BUTYROBETAINE HYDROXYLASE-RELATED"/>
    <property type="match status" value="1"/>
</dbReference>
<dbReference type="PANTHER" id="PTHR10696:SF56">
    <property type="entry name" value="TAUD_TFDA-LIKE DOMAIN-CONTAINING PROTEIN"/>
    <property type="match status" value="1"/>
</dbReference>
<dbReference type="InterPro" id="IPR050411">
    <property type="entry name" value="AlphaKG_dependent_hydroxylases"/>
</dbReference>
<dbReference type="InterPro" id="IPR003819">
    <property type="entry name" value="TauD/TfdA-like"/>
</dbReference>
<keyword evidence="6" id="KW-1185">Reference proteome</keyword>
<dbReference type="SUPFAM" id="SSF51197">
    <property type="entry name" value="Clavaminate synthase-like"/>
    <property type="match status" value="1"/>
</dbReference>